<keyword evidence="3" id="KW-1185">Reference proteome</keyword>
<dbReference type="AlphaFoldDB" id="A0AAW1IK03"/>
<evidence type="ECO:0000313" key="3">
    <source>
        <dbReference type="Proteomes" id="UP001443914"/>
    </source>
</evidence>
<keyword evidence="1" id="KW-0812">Transmembrane</keyword>
<dbReference type="EMBL" id="JBDFQZ010000009">
    <property type="protein sequence ID" value="KAK9690394.1"/>
    <property type="molecule type" value="Genomic_DNA"/>
</dbReference>
<name>A0AAW1IK03_SAPOF</name>
<keyword evidence="1" id="KW-1133">Transmembrane helix</keyword>
<feature type="transmembrane region" description="Helical" evidence="1">
    <location>
        <begin position="6"/>
        <end position="24"/>
    </location>
</feature>
<dbReference type="Proteomes" id="UP001443914">
    <property type="component" value="Unassembled WGS sequence"/>
</dbReference>
<keyword evidence="1" id="KW-0472">Membrane</keyword>
<evidence type="ECO:0000256" key="1">
    <source>
        <dbReference type="SAM" id="Phobius"/>
    </source>
</evidence>
<evidence type="ECO:0000313" key="2">
    <source>
        <dbReference type="EMBL" id="KAK9690394.1"/>
    </source>
</evidence>
<protein>
    <submittedName>
        <fullName evidence="2">Uncharacterized protein</fullName>
    </submittedName>
</protein>
<sequence>MIVYLFLISSLNYLTMCVTCMKFIRVINYDYNNTQMNIIPIICSYLPDKMSSDDDSMVSIPEKTISKAKEKAPVKRRKFSRDPRLGTAERTRQWLAEIACVRLLFVSYSFLL</sequence>
<comment type="caution">
    <text evidence="2">The sequence shown here is derived from an EMBL/GenBank/DDBJ whole genome shotgun (WGS) entry which is preliminary data.</text>
</comment>
<organism evidence="2 3">
    <name type="scientific">Saponaria officinalis</name>
    <name type="common">Common soapwort</name>
    <name type="synonym">Lychnis saponaria</name>
    <dbReference type="NCBI Taxonomy" id="3572"/>
    <lineage>
        <taxon>Eukaryota</taxon>
        <taxon>Viridiplantae</taxon>
        <taxon>Streptophyta</taxon>
        <taxon>Embryophyta</taxon>
        <taxon>Tracheophyta</taxon>
        <taxon>Spermatophyta</taxon>
        <taxon>Magnoliopsida</taxon>
        <taxon>eudicotyledons</taxon>
        <taxon>Gunneridae</taxon>
        <taxon>Pentapetalae</taxon>
        <taxon>Caryophyllales</taxon>
        <taxon>Caryophyllaceae</taxon>
        <taxon>Caryophylleae</taxon>
        <taxon>Saponaria</taxon>
    </lineage>
</organism>
<gene>
    <name evidence="2" type="ORF">RND81_09G124700</name>
</gene>
<proteinExistence type="predicted"/>
<reference evidence="2" key="1">
    <citation type="submission" date="2024-03" db="EMBL/GenBank/DDBJ databases">
        <title>WGS assembly of Saponaria officinalis var. Norfolk2.</title>
        <authorList>
            <person name="Jenkins J."/>
            <person name="Shu S."/>
            <person name="Grimwood J."/>
            <person name="Barry K."/>
            <person name="Goodstein D."/>
            <person name="Schmutz J."/>
            <person name="Leebens-Mack J."/>
            <person name="Osbourn A."/>
        </authorList>
    </citation>
    <scope>NUCLEOTIDE SEQUENCE [LARGE SCALE GENOMIC DNA]</scope>
    <source>
        <strain evidence="2">JIC</strain>
    </source>
</reference>
<accession>A0AAW1IK03</accession>